<feature type="region of interest" description="Disordered" evidence="5">
    <location>
        <begin position="294"/>
        <end position="331"/>
    </location>
</feature>
<feature type="domain" description="WSC" evidence="7">
    <location>
        <begin position="1"/>
        <end position="90"/>
    </location>
</feature>
<organism evidence="8 9">
    <name type="scientific">Phyllachora maydis</name>
    <dbReference type="NCBI Taxonomy" id="1825666"/>
    <lineage>
        <taxon>Eukaryota</taxon>
        <taxon>Fungi</taxon>
        <taxon>Dikarya</taxon>
        <taxon>Ascomycota</taxon>
        <taxon>Pezizomycotina</taxon>
        <taxon>Sordariomycetes</taxon>
        <taxon>Sordariomycetidae</taxon>
        <taxon>Phyllachorales</taxon>
        <taxon>Phyllachoraceae</taxon>
        <taxon>Phyllachora</taxon>
    </lineage>
</organism>
<proteinExistence type="predicted"/>
<feature type="compositionally biased region" description="Polar residues" evidence="5">
    <location>
        <begin position="174"/>
        <end position="184"/>
    </location>
</feature>
<evidence type="ECO:0000256" key="3">
    <source>
        <dbReference type="ARBA" id="ARBA00022989"/>
    </source>
</evidence>
<accession>A0AAD9MEW5</accession>
<dbReference type="Pfam" id="PF01822">
    <property type="entry name" value="WSC"/>
    <property type="match status" value="1"/>
</dbReference>
<dbReference type="PROSITE" id="PS51212">
    <property type="entry name" value="WSC"/>
    <property type="match status" value="1"/>
</dbReference>
<reference evidence="8" key="1">
    <citation type="journal article" date="2023" name="Mol. Plant Microbe Interact.">
        <title>Elucidating the Obligate Nature and Biological Capacity of an Invasive Fungal Corn Pathogen.</title>
        <authorList>
            <person name="MacCready J.S."/>
            <person name="Roggenkamp E.M."/>
            <person name="Gdanetz K."/>
            <person name="Chilvers M.I."/>
        </authorList>
    </citation>
    <scope>NUCLEOTIDE SEQUENCE</scope>
    <source>
        <strain evidence="8">PM02</strain>
    </source>
</reference>
<feature type="region of interest" description="Disordered" evidence="5">
    <location>
        <begin position="96"/>
        <end position="138"/>
    </location>
</feature>
<comment type="caution">
    <text evidence="8">The sequence shown here is derived from an EMBL/GenBank/DDBJ whole genome shotgun (WGS) entry which is preliminary data.</text>
</comment>
<evidence type="ECO:0000313" key="9">
    <source>
        <dbReference type="Proteomes" id="UP001217918"/>
    </source>
</evidence>
<sequence length="331" mass="34402">MTYCSSLNTATTDGNVSIYQSDGHCHDWCFQEQSYALAILNYQTCWCSDLVPDPAVQVPTSECSTPCPGYPSDLCGGGSGSNLLYGYLANPAVRPSGTSPVAAAKPSTTALPQSQPSSTSIDSTPMPSTTTSPPTLGLPGTPVPAVIIQTVTADGQITTVTSNSSNTPVSASNDNNGPGPSSDQISSGAIGGICIAAIAAAAAVGALFLCLKRKRKAEQANAASAAAFEVASKRGSSAGMMATPRTNELSESRFAIGTDGRAMAENWEGSQPGRRRSTLMPVDPRLDFAKGVYARNENPSHESITSLQDNEDYSRRVHVPKPLRAVNPDPD</sequence>
<gene>
    <name evidence="8" type="ORF">P8C59_006792</name>
</gene>
<feature type="transmembrane region" description="Helical" evidence="6">
    <location>
        <begin position="189"/>
        <end position="211"/>
    </location>
</feature>
<keyword evidence="4 6" id="KW-0472">Membrane</keyword>
<evidence type="ECO:0000256" key="6">
    <source>
        <dbReference type="SAM" id="Phobius"/>
    </source>
</evidence>
<dbReference type="GO" id="GO:0016020">
    <property type="term" value="C:membrane"/>
    <property type="evidence" value="ECO:0007669"/>
    <property type="project" value="UniProtKB-SubCell"/>
</dbReference>
<keyword evidence="9" id="KW-1185">Reference proteome</keyword>
<dbReference type="PANTHER" id="PTHR15549">
    <property type="entry name" value="PAIRED IMMUNOGLOBULIN-LIKE TYPE 2 RECEPTOR"/>
    <property type="match status" value="1"/>
</dbReference>
<evidence type="ECO:0000256" key="4">
    <source>
        <dbReference type="ARBA" id="ARBA00023136"/>
    </source>
</evidence>
<dbReference type="PANTHER" id="PTHR15549:SF26">
    <property type="entry name" value="AXIAL BUDDING PATTERN PROTEIN 2-RELATED"/>
    <property type="match status" value="1"/>
</dbReference>
<evidence type="ECO:0000259" key="7">
    <source>
        <dbReference type="PROSITE" id="PS51212"/>
    </source>
</evidence>
<evidence type="ECO:0000256" key="1">
    <source>
        <dbReference type="ARBA" id="ARBA00004167"/>
    </source>
</evidence>
<dbReference type="InterPro" id="IPR051694">
    <property type="entry name" value="Immunoregulatory_rcpt-like"/>
</dbReference>
<feature type="compositionally biased region" description="Low complexity" evidence="5">
    <location>
        <begin position="159"/>
        <end position="173"/>
    </location>
</feature>
<dbReference type="SMART" id="SM00321">
    <property type="entry name" value="WSC"/>
    <property type="match status" value="1"/>
</dbReference>
<evidence type="ECO:0000313" key="8">
    <source>
        <dbReference type="EMBL" id="KAK2072435.1"/>
    </source>
</evidence>
<feature type="compositionally biased region" description="Polar residues" evidence="5">
    <location>
        <begin position="106"/>
        <end position="115"/>
    </location>
</feature>
<feature type="region of interest" description="Disordered" evidence="5">
    <location>
        <begin position="159"/>
        <end position="184"/>
    </location>
</feature>
<dbReference type="Proteomes" id="UP001217918">
    <property type="component" value="Unassembled WGS sequence"/>
</dbReference>
<comment type="subcellular location">
    <subcellularLocation>
        <location evidence="1">Membrane</location>
        <topology evidence="1">Single-pass membrane protein</topology>
    </subcellularLocation>
</comment>
<dbReference type="InterPro" id="IPR002889">
    <property type="entry name" value="WSC_carb-bd"/>
</dbReference>
<dbReference type="EMBL" id="JAQQPM010000006">
    <property type="protein sequence ID" value="KAK2072435.1"/>
    <property type="molecule type" value="Genomic_DNA"/>
</dbReference>
<dbReference type="GO" id="GO:0071944">
    <property type="term" value="C:cell periphery"/>
    <property type="evidence" value="ECO:0007669"/>
    <property type="project" value="UniProtKB-ARBA"/>
</dbReference>
<dbReference type="AlphaFoldDB" id="A0AAD9MEW5"/>
<evidence type="ECO:0000256" key="2">
    <source>
        <dbReference type="ARBA" id="ARBA00022692"/>
    </source>
</evidence>
<name>A0AAD9MEW5_9PEZI</name>
<keyword evidence="3 6" id="KW-1133">Transmembrane helix</keyword>
<protein>
    <recommendedName>
        <fullName evidence="7">WSC domain-containing protein</fullName>
    </recommendedName>
</protein>
<keyword evidence="2 6" id="KW-0812">Transmembrane</keyword>
<evidence type="ECO:0000256" key="5">
    <source>
        <dbReference type="SAM" id="MobiDB-lite"/>
    </source>
</evidence>
<feature type="compositionally biased region" description="Low complexity" evidence="5">
    <location>
        <begin position="116"/>
        <end position="138"/>
    </location>
</feature>